<accession>A0A3B3BH71</accession>
<dbReference type="Proteomes" id="UP000261560">
    <property type="component" value="Unplaced"/>
</dbReference>
<dbReference type="InterPro" id="IPR013783">
    <property type="entry name" value="Ig-like_fold"/>
</dbReference>
<dbReference type="PANTHER" id="PTHR23268">
    <property type="entry name" value="T-CELL RECEPTOR BETA CHAIN"/>
    <property type="match status" value="1"/>
</dbReference>
<protein>
    <recommendedName>
        <fullName evidence="4">Immunoglobulin V-set domain-containing protein</fullName>
    </recommendedName>
</protein>
<evidence type="ECO:0000256" key="1">
    <source>
        <dbReference type="ARBA" id="ARBA00022859"/>
    </source>
</evidence>
<dbReference type="PaxDb" id="30732-ENSOMEP00000004534"/>
<dbReference type="GO" id="GO:0007166">
    <property type="term" value="P:cell surface receptor signaling pathway"/>
    <property type="evidence" value="ECO:0007669"/>
    <property type="project" value="TreeGrafter"/>
</dbReference>
<sequence>MNIHPDLLLLLCRSGGRRHLPPVLFSHREGEERGPHQLLNVMLWYQQTRSGGMNLIGYGYTGSEPILEKEFQSQFKMTREDVRRGGLTLLSATESDSAVYFCAASTHCCGLMRAHD</sequence>
<keyword evidence="1" id="KW-0391">Immunity</keyword>
<proteinExistence type="predicted"/>
<dbReference type="GO" id="GO:0002376">
    <property type="term" value="P:immune system process"/>
    <property type="evidence" value="ECO:0007669"/>
    <property type="project" value="UniProtKB-KW"/>
</dbReference>
<reference evidence="2" key="2">
    <citation type="submission" date="2025-09" db="UniProtKB">
        <authorList>
            <consortium name="Ensembl"/>
        </authorList>
    </citation>
    <scope>IDENTIFICATION</scope>
</reference>
<dbReference type="PANTHER" id="PTHR23268:SF102">
    <property type="entry name" value="IMMUNOGLOBULIN V-SET DOMAIN-CONTAINING PROTEIN"/>
    <property type="match status" value="1"/>
</dbReference>
<dbReference type="InterPro" id="IPR050413">
    <property type="entry name" value="TCR_beta_variable"/>
</dbReference>
<dbReference type="AlphaFoldDB" id="A0A3B3BH71"/>
<dbReference type="Ensembl" id="ENSOMET00000009006.1">
    <property type="protein sequence ID" value="ENSOMEP00000004534.1"/>
    <property type="gene ID" value="ENSOMEG00000005493.1"/>
</dbReference>
<organism evidence="2 3">
    <name type="scientific">Oryzias melastigma</name>
    <name type="common">Marine medaka</name>
    <dbReference type="NCBI Taxonomy" id="30732"/>
    <lineage>
        <taxon>Eukaryota</taxon>
        <taxon>Metazoa</taxon>
        <taxon>Chordata</taxon>
        <taxon>Craniata</taxon>
        <taxon>Vertebrata</taxon>
        <taxon>Euteleostomi</taxon>
        <taxon>Actinopterygii</taxon>
        <taxon>Neopterygii</taxon>
        <taxon>Teleostei</taxon>
        <taxon>Neoteleostei</taxon>
        <taxon>Acanthomorphata</taxon>
        <taxon>Ovalentaria</taxon>
        <taxon>Atherinomorphae</taxon>
        <taxon>Beloniformes</taxon>
        <taxon>Adrianichthyidae</taxon>
        <taxon>Oryziinae</taxon>
        <taxon>Oryzias</taxon>
    </lineage>
</organism>
<dbReference type="Gene3D" id="2.60.40.10">
    <property type="entry name" value="Immunoglobulins"/>
    <property type="match status" value="1"/>
</dbReference>
<evidence type="ECO:0008006" key="4">
    <source>
        <dbReference type="Google" id="ProtNLM"/>
    </source>
</evidence>
<dbReference type="GeneTree" id="ENSGT00940000177241"/>
<evidence type="ECO:0000313" key="2">
    <source>
        <dbReference type="Ensembl" id="ENSOMEP00000004534.1"/>
    </source>
</evidence>
<name>A0A3B3BH71_ORYME</name>
<dbReference type="InterPro" id="IPR036179">
    <property type="entry name" value="Ig-like_dom_sf"/>
</dbReference>
<evidence type="ECO:0000313" key="3">
    <source>
        <dbReference type="Proteomes" id="UP000261560"/>
    </source>
</evidence>
<keyword evidence="3" id="KW-1185">Reference proteome</keyword>
<reference evidence="2" key="1">
    <citation type="submission" date="2025-08" db="UniProtKB">
        <authorList>
            <consortium name="Ensembl"/>
        </authorList>
    </citation>
    <scope>IDENTIFICATION</scope>
</reference>
<dbReference type="GO" id="GO:0005886">
    <property type="term" value="C:plasma membrane"/>
    <property type="evidence" value="ECO:0007669"/>
    <property type="project" value="TreeGrafter"/>
</dbReference>
<dbReference type="SUPFAM" id="SSF48726">
    <property type="entry name" value="Immunoglobulin"/>
    <property type="match status" value="1"/>
</dbReference>